<name>A0ACB8CXQ9_DERSI</name>
<proteinExistence type="predicted"/>
<dbReference type="Proteomes" id="UP000821865">
    <property type="component" value="Chromosome 4"/>
</dbReference>
<evidence type="ECO:0000313" key="1">
    <source>
        <dbReference type="EMBL" id="KAH7953896.1"/>
    </source>
</evidence>
<accession>A0ACB8CXQ9</accession>
<organism evidence="1 2">
    <name type="scientific">Dermacentor silvarum</name>
    <name type="common">Tick</name>
    <dbReference type="NCBI Taxonomy" id="543639"/>
    <lineage>
        <taxon>Eukaryota</taxon>
        <taxon>Metazoa</taxon>
        <taxon>Ecdysozoa</taxon>
        <taxon>Arthropoda</taxon>
        <taxon>Chelicerata</taxon>
        <taxon>Arachnida</taxon>
        <taxon>Acari</taxon>
        <taxon>Parasitiformes</taxon>
        <taxon>Ixodida</taxon>
        <taxon>Ixodoidea</taxon>
        <taxon>Ixodidae</taxon>
        <taxon>Rhipicephalinae</taxon>
        <taxon>Dermacentor</taxon>
    </lineage>
</organism>
<dbReference type="EMBL" id="CM023473">
    <property type="protein sequence ID" value="KAH7953896.1"/>
    <property type="molecule type" value="Genomic_DNA"/>
</dbReference>
<reference evidence="1" key="1">
    <citation type="submission" date="2020-05" db="EMBL/GenBank/DDBJ databases">
        <title>Large-scale comparative analyses of tick genomes elucidate their genetic diversity and vector capacities.</title>
        <authorList>
            <person name="Jia N."/>
            <person name="Wang J."/>
            <person name="Shi W."/>
            <person name="Du L."/>
            <person name="Sun Y."/>
            <person name="Zhan W."/>
            <person name="Jiang J."/>
            <person name="Wang Q."/>
            <person name="Zhang B."/>
            <person name="Ji P."/>
            <person name="Sakyi L.B."/>
            <person name="Cui X."/>
            <person name="Yuan T."/>
            <person name="Jiang B."/>
            <person name="Yang W."/>
            <person name="Lam T.T.-Y."/>
            <person name="Chang Q."/>
            <person name="Ding S."/>
            <person name="Wang X."/>
            <person name="Zhu J."/>
            <person name="Ruan X."/>
            <person name="Zhao L."/>
            <person name="Wei J."/>
            <person name="Que T."/>
            <person name="Du C."/>
            <person name="Cheng J."/>
            <person name="Dai P."/>
            <person name="Han X."/>
            <person name="Huang E."/>
            <person name="Gao Y."/>
            <person name="Liu J."/>
            <person name="Shao H."/>
            <person name="Ye R."/>
            <person name="Li L."/>
            <person name="Wei W."/>
            <person name="Wang X."/>
            <person name="Wang C."/>
            <person name="Yang T."/>
            <person name="Huo Q."/>
            <person name="Li W."/>
            <person name="Guo W."/>
            <person name="Chen H."/>
            <person name="Zhou L."/>
            <person name="Ni X."/>
            <person name="Tian J."/>
            <person name="Zhou Y."/>
            <person name="Sheng Y."/>
            <person name="Liu T."/>
            <person name="Pan Y."/>
            <person name="Xia L."/>
            <person name="Li J."/>
            <person name="Zhao F."/>
            <person name="Cao W."/>
        </authorList>
    </citation>
    <scope>NUCLEOTIDE SEQUENCE</scope>
    <source>
        <strain evidence="1">Dsil-2018</strain>
    </source>
</reference>
<keyword evidence="2" id="KW-1185">Reference proteome</keyword>
<comment type="caution">
    <text evidence="1">The sequence shown here is derived from an EMBL/GenBank/DDBJ whole genome shotgun (WGS) entry which is preliminary data.</text>
</comment>
<sequence length="849" mass="94670">MGICELWPSAAVPPRSPDEEVFVPDVSFSSAPSTGLLRVTTSVPTMQQQCATDSSKTQDATQKDSPLRDVNVNLSAIVPTDTGDPMDVQPSGGSTNAAKRGPPVNVLQQDAIVSEQPAKKLDVSKDLDPNNHAELFDTILTQFGVSLNFHTIFRRDRRGRGGGVLVATPVGISAHRRHDLEHDDLEAIFLEFHLPRGTLLVGCVYCPPKLRDRSYRLLDAALSTEATKPYIDVVLIGDFNAHIDWWQHDEPLSSDAADDTLLDTVTTADLHQVCQHPSYSSQGRASFLDLVFVRNISRVTSCEVLPGLTGSDHSAIEISYATTLPRKGHFARTLWHFGRTDLAHMAQLAHLAPWCLTTGSDCSTNFDLWCDFIQAIQADCVPQSTRKARRRRLPWISLDIIKMASHKRALFKRAAQLKCPVTLKKAKDLQRSMKATIQVAHDDYARKIALKAKEDPKLFWWYIKRFQSTSHKPCFMDNAVPVTEPSSIARLFASQFSSTYSSTTSLDPDLLAEEVETRVTTPAASISTISFSHDDLHEAVRFIKPSQNPGPDYIAPSFLKLIYPHSNDVLLVQYADDTSILAPVSSCDNSSVHLQDYLTHVSQWASVNHLSISETKSVVLRFHNSKRATSPVYTLEGYVLRNVSSAAILGVTFTPTLDFSLHVSNAVAKARRTLGFVVRTSKPCGPDAFRALYTALVLPRLEYCSSVWNPFQVHLTNMLESVQHRATRTLFTRLGCSREALPRYEARLQRLGWQTLQQRRTVARIGFLCRCLDGSLDDSYISSVVRYSKRMGQPEPMYARTVRHQNSLIPAAVRDFLSAPRHVRTPLPSDRASSRELCRTVARSLRDRA</sequence>
<evidence type="ECO:0000313" key="2">
    <source>
        <dbReference type="Proteomes" id="UP000821865"/>
    </source>
</evidence>
<gene>
    <name evidence="1" type="ORF">HPB49_013811</name>
</gene>
<protein>
    <submittedName>
        <fullName evidence="1">Uncharacterized protein</fullName>
    </submittedName>
</protein>